<organism evidence="1 2">
    <name type="scientific">Pistacia integerrima</name>
    <dbReference type="NCBI Taxonomy" id="434235"/>
    <lineage>
        <taxon>Eukaryota</taxon>
        <taxon>Viridiplantae</taxon>
        <taxon>Streptophyta</taxon>
        <taxon>Embryophyta</taxon>
        <taxon>Tracheophyta</taxon>
        <taxon>Spermatophyta</taxon>
        <taxon>Magnoliopsida</taxon>
        <taxon>eudicotyledons</taxon>
        <taxon>Gunneridae</taxon>
        <taxon>Pentapetalae</taxon>
        <taxon>rosids</taxon>
        <taxon>malvids</taxon>
        <taxon>Sapindales</taxon>
        <taxon>Anacardiaceae</taxon>
        <taxon>Pistacia</taxon>
    </lineage>
</organism>
<comment type="caution">
    <text evidence="1">The sequence shown here is derived from an EMBL/GenBank/DDBJ whole genome shotgun (WGS) entry which is preliminary data.</text>
</comment>
<dbReference type="Proteomes" id="UP001163603">
    <property type="component" value="Chromosome 5"/>
</dbReference>
<proteinExistence type="predicted"/>
<keyword evidence="2" id="KW-1185">Reference proteome</keyword>
<evidence type="ECO:0000313" key="2">
    <source>
        <dbReference type="Proteomes" id="UP001163603"/>
    </source>
</evidence>
<sequence>MPRWDMEAAGILFDGVIVAWLAMVINYARNAKPREATEHFESTQNTGIETDEVTLDGVISVCAQLGAFKYANWISDIAERSGFRPPNILRARKILVLKLMKLLWMVLFQCVLNWVTLSHDTISFKELWRTCEDCHMFICGASQVTGIEIIVKDSMRFHHFRDVVWQNTGAIEVSSSCKR</sequence>
<evidence type="ECO:0000313" key="1">
    <source>
        <dbReference type="EMBL" id="KAJ0040516.1"/>
    </source>
</evidence>
<accession>A0ACC0YTB8</accession>
<protein>
    <submittedName>
        <fullName evidence="1">Uncharacterized protein</fullName>
    </submittedName>
</protein>
<gene>
    <name evidence="1" type="ORF">Pint_28386</name>
</gene>
<dbReference type="EMBL" id="CM047740">
    <property type="protein sequence ID" value="KAJ0040516.1"/>
    <property type="molecule type" value="Genomic_DNA"/>
</dbReference>
<name>A0ACC0YTB8_9ROSI</name>
<reference evidence="2" key="1">
    <citation type="journal article" date="2023" name="G3 (Bethesda)">
        <title>Genome assembly and association tests identify interacting loci associated with vigor, precocity, and sex in interspecific pistachio rootstocks.</title>
        <authorList>
            <person name="Palmer W."/>
            <person name="Jacygrad E."/>
            <person name="Sagayaradj S."/>
            <person name="Cavanaugh K."/>
            <person name="Han R."/>
            <person name="Bertier L."/>
            <person name="Beede B."/>
            <person name="Kafkas S."/>
            <person name="Golino D."/>
            <person name="Preece J."/>
            <person name="Michelmore R."/>
        </authorList>
    </citation>
    <scope>NUCLEOTIDE SEQUENCE [LARGE SCALE GENOMIC DNA]</scope>
</reference>